<feature type="transmembrane region" description="Helical" evidence="1">
    <location>
        <begin position="142"/>
        <end position="161"/>
    </location>
</feature>
<protein>
    <submittedName>
        <fullName evidence="2">Uncharacterized protein</fullName>
    </submittedName>
</protein>
<dbReference type="EMBL" id="JAIFRP010000006">
    <property type="protein sequence ID" value="KAK2588087.1"/>
    <property type="molecule type" value="Genomic_DNA"/>
</dbReference>
<name>A0AAD9RY34_9HYME</name>
<keyword evidence="3" id="KW-1185">Reference proteome</keyword>
<dbReference type="Proteomes" id="UP001258017">
    <property type="component" value="Unassembled WGS sequence"/>
</dbReference>
<sequence>MNGLCCIGLSVASRIIGTYTMSLSILMINVFMSHFFARENEEDFFGTVESWAPIGLNWALVFRYFRLERRSQVIAICSYAILLYGMLFLISSAYLAFGSIARKPKCAVPWLYMQMISIIDQSTALGIQLMHVQYDVFNKSTWYIPLSCVYLLLSAYFWMVVQSARKEWFNGGQNQRITVSRISGNLPDETTTKSPSYVSLSFMTNQSSYQPSTTLPFYDASNSAK</sequence>
<dbReference type="AlphaFoldDB" id="A0AAD9RY34"/>
<evidence type="ECO:0000256" key="1">
    <source>
        <dbReference type="SAM" id="Phobius"/>
    </source>
</evidence>
<proteinExistence type="predicted"/>
<gene>
    <name evidence="2" type="ORF">KPH14_004149</name>
</gene>
<keyword evidence="1" id="KW-0472">Membrane</keyword>
<evidence type="ECO:0000313" key="2">
    <source>
        <dbReference type="EMBL" id="KAK2588087.1"/>
    </source>
</evidence>
<reference evidence="2" key="2">
    <citation type="journal article" date="2023" name="Commun. Biol.">
        <title>Intrasexual cuticular hydrocarbon dimorphism in a wasp sheds light on hydrocarbon biosynthesis genes in Hymenoptera.</title>
        <authorList>
            <person name="Moris V.C."/>
            <person name="Podsiadlowski L."/>
            <person name="Martin S."/>
            <person name="Oeyen J.P."/>
            <person name="Donath A."/>
            <person name="Petersen M."/>
            <person name="Wilbrandt J."/>
            <person name="Misof B."/>
            <person name="Liedtke D."/>
            <person name="Thamm M."/>
            <person name="Scheiner R."/>
            <person name="Schmitt T."/>
            <person name="Niehuis O."/>
        </authorList>
    </citation>
    <scope>NUCLEOTIDE SEQUENCE</scope>
    <source>
        <strain evidence="2">GBR_01_08_01A</strain>
    </source>
</reference>
<keyword evidence="1" id="KW-1133">Transmembrane helix</keyword>
<keyword evidence="1" id="KW-0812">Transmembrane</keyword>
<feature type="transmembrane region" description="Helical" evidence="1">
    <location>
        <begin position="71"/>
        <end position="97"/>
    </location>
</feature>
<comment type="caution">
    <text evidence="2">The sequence shown here is derived from an EMBL/GenBank/DDBJ whole genome shotgun (WGS) entry which is preliminary data.</text>
</comment>
<evidence type="ECO:0000313" key="3">
    <source>
        <dbReference type="Proteomes" id="UP001258017"/>
    </source>
</evidence>
<accession>A0AAD9RY34</accession>
<reference evidence="2" key="1">
    <citation type="submission" date="2021-08" db="EMBL/GenBank/DDBJ databases">
        <authorList>
            <person name="Misof B."/>
            <person name="Oliver O."/>
            <person name="Podsiadlowski L."/>
            <person name="Donath A."/>
            <person name="Peters R."/>
            <person name="Mayer C."/>
            <person name="Rust J."/>
            <person name="Gunkel S."/>
            <person name="Lesny P."/>
            <person name="Martin S."/>
            <person name="Oeyen J.P."/>
            <person name="Petersen M."/>
            <person name="Panagiotis P."/>
            <person name="Wilbrandt J."/>
            <person name="Tanja T."/>
        </authorList>
    </citation>
    <scope>NUCLEOTIDE SEQUENCE</scope>
    <source>
        <strain evidence="2">GBR_01_08_01A</strain>
        <tissue evidence="2">Thorax + abdomen</tissue>
    </source>
</reference>
<organism evidence="2 3">
    <name type="scientific">Odynerus spinipes</name>
    <dbReference type="NCBI Taxonomy" id="1348599"/>
    <lineage>
        <taxon>Eukaryota</taxon>
        <taxon>Metazoa</taxon>
        <taxon>Ecdysozoa</taxon>
        <taxon>Arthropoda</taxon>
        <taxon>Hexapoda</taxon>
        <taxon>Insecta</taxon>
        <taxon>Pterygota</taxon>
        <taxon>Neoptera</taxon>
        <taxon>Endopterygota</taxon>
        <taxon>Hymenoptera</taxon>
        <taxon>Apocrita</taxon>
        <taxon>Aculeata</taxon>
        <taxon>Vespoidea</taxon>
        <taxon>Vespidae</taxon>
        <taxon>Eumeninae</taxon>
        <taxon>Odynerus</taxon>
    </lineage>
</organism>
<feature type="transmembrane region" description="Helical" evidence="1">
    <location>
        <begin position="12"/>
        <end position="32"/>
    </location>
</feature>